<name>A0A7V2AUV3_UNCEI</name>
<organism evidence="2">
    <name type="scientific">Eiseniibacteriota bacterium</name>
    <dbReference type="NCBI Taxonomy" id="2212470"/>
    <lineage>
        <taxon>Bacteria</taxon>
        <taxon>Candidatus Eiseniibacteriota</taxon>
    </lineage>
</organism>
<feature type="transmembrane region" description="Helical" evidence="1">
    <location>
        <begin position="12"/>
        <end position="30"/>
    </location>
</feature>
<evidence type="ECO:0000313" key="2">
    <source>
        <dbReference type="EMBL" id="HER43695.1"/>
    </source>
</evidence>
<keyword evidence="1" id="KW-1133">Transmembrane helix</keyword>
<feature type="transmembrane region" description="Helical" evidence="1">
    <location>
        <begin position="110"/>
        <end position="131"/>
    </location>
</feature>
<keyword evidence="1" id="KW-0472">Membrane</keyword>
<dbReference type="EMBL" id="DSEC01000315">
    <property type="protein sequence ID" value="HER43695.1"/>
    <property type="molecule type" value="Genomic_DNA"/>
</dbReference>
<keyword evidence="1" id="KW-0812">Transmembrane</keyword>
<reference evidence="2" key="1">
    <citation type="journal article" date="2020" name="mSystems">
        <title>Genome- and Community-Level Interaction Insights into Carbon Utilization and Element Cycling Functions of Hydrothermarchaeota in Hydrothermal Sediment.</title>
        <authorList>
            <person name="Zhou Z."/>
            <person name="Liu Y."/>
            <person name="Xu W."/>
            <person name="Pan J."/>
            <person name="Luo Z.H."/>
            <person name="Li M."/>
        </authorList>
    </citation>
    <scope>NUCLEOTIDE SEQUENCE [LARGE SCALE GENOMIC DNA]</scope>
    <source>
        <strain evidence="2">SpSt-1233</strain>
    </source>
</reference>
<comment type="caution">
    <text evidence="2">The sequence shown here is derived from an EMBL/GenBank/DDBJ whole genome shotgun (WGS) entry which is preliminary data.</text>
</comment>
<sequence length="299" mass="34213">MHETARRIPRHTYLGLFVIAAAEAALFAGVKPVEMYFTPLVWTGYILFVDGLVARRKGESALTARRKEFFISLPLSIVCWYVFEGVNLLLRNWSYHGLPENTAARWVGYAWSYATIFPGIFVTAELVESLIGRRLENRRRLDIGAGVEKAFFFTGCVLFAATLVFPSPYLCPLPWISLLLWFEGLNDRLSIGSFSAMFRRGGYGLFVSLIISGAVCGFLWEFWNFWAGTKWRYSVPYLSGIKIFEMPILGYLGFMPFALECYLMYRLARFLSPWDLGPDVLGRGWEPRIPFEGPRKSPR</sequence>
<feature type="transmembrane region" description="Helical" evidence="1">
    <location>
        <begin position="243"/>
        <end position="265"/>
    </location>
</feature>
<dbReference type="Proteomes" id="UP000886069">
    <property type="component" value="Unassembled WGS sequence"/>
</dbReference>
<feature type="transmembrane region" description="Helical" evidence="1">
    <location>
        <begin position="69"/>
        <end position="90"/>
    </location>
</feature>
<proteinExistence type="predicted"/>
<evidence type="ECO:0000256" key="1">
    <source>
        <dbReference type="SAM" id="Phobius"/>
    </source>
</evidence>
<feature type="transmembrane region" description="Helical" evidence="1">
    <location>
        <begin position="36"/>
        <end position="53"/>
    </location>
</feature>
<protein>
    <recommendedName>
        <fullName evidence="3">Lycopene cyclase domain-containing protein</fullName>
    </recommendedName>
</protein>
<dbReference type="AlphaFoldDB" id="A0A7V2AUV3"/>
<gene>
    <name evidence="2" type="ORF">ENO08_04470</name>
</gene>
<evidence type="ECO:0008006" key="3">
    <source>
        <dbReference type="Google" id="ProtNLM"/>
    </source>
</evidence>
<feature type="transmembrane region" description="Helical" evidence="1">
    <location>
        <begin position="151"/>
        <end position="182"/>
    </location>
</feature>
<feature type="transmembrane region" description="Helical" evidence="1">
    <location>
        <begin position="202"/>
        <end position="223"/>
    </location>
</feature>
<accession>A0A7V2AUV3</accession>